<name>A0ABR7TXR6_9BACT</name>
<dbReference type="Pfam" id="PF00202">
    <property type="entry name" value="Aminotran_3"/>
    <property type="match status" value="1"/>
</dbReference>
<organism evidence="7 8">
    <name type="scientific">Chitinophaga qingshengii</name>
    <dbReference type="NCBI Taxonomy" id="1569794"/>
    <lineage>
        <taxon>Bacteria</taxon>
        <taxon>Pseudomonadati</taxon>
        <taxon>Bacteroidota</taxon>
        <taxon>Chitinophagia</taxon>
        <taxon>Chitinophagales</taxon>
        <taxon>Chitinophagaceae</taxon>
        <taxon>Chitinophaga</taxon>
    </lineage>
</organism>
<dbReference type="InterPro" id="IPR015421">
    <property type="entry name" value="PyrdxlP-dep_Trfase_major"/>
</dbReference>
<gene>
    <name evidence="7" type="ORF">ICL07_29330</name>
</gene>
<dbReference type="InterPro" id="IPR004637">
    <property type="entry name" value="Dat"/>
</dbReference>
<keyword evidence="3 7" id="KW-0032">Aminotransferase</keyword>
<proteinExistence type="inferred from homology"/>
<dbReference type="PIRSF" id="PIRSF000521">
    <property type="entry name" value="Transaminase_4ab_Lys_Orn"/>
    <property type="match status" value="1"/>
</dbReference>
<evidence type="ECO:0000313" key="8">
    <source>
        <dbReference type="Proteomes" id="UP000659124"/>
    </source>
</evidence>
<dbReference type="GO" id="GO:0008483">
    <property type="term" value="F:transaminase activity"/>
    <property type="evidence" value="ECO:0007669"/>
    <property type="project" value="UniProtKB-KW"/>
</dbReference>
<dbReference type="Gene3D" id="3.90.1150.10">
    <property type="entry name" value="Aspartate Aminotransferase, domain 1"/>
    <property type="match status" value="1"/>
</dbReference>
<evidence type="ECO:0000256" key="5">
    <source>
        <dbReference type="ARBA" id="ARBA00022898"/>
    </source>
</evidence>
<evidence type="ECO:0000313" key="7">
    <source>
        <dbReference type="EMBL" id="MBC9934525.1"/>
    </source>
</evidence>
<dbReference type="SUPFAM" id="SSF53383">
    <property type="entry name" value="PLP-dependent transferases"/>
    <property type="match status" value="1"/>
</dbReference>
<dbReference type="NCBIfam" id="TIGR00709">
    <property type="entry name" value="dat"/>
    <property type="match status" value="1"/>
</dbReference>
<dbReference type="Proteomes" id="UP000659124">
    <property type="component" value="Unassembled WGS sequence"/>
</dbReference>
<dbReference type="PANTHER" id="PTHR43552">
    <property type="entry name" value="DIAMINOBUTYRATE--2-OXOGLUTARATE AMINOTRANSFERASE"/>
    <property type="match status" value="1"/>
</dbReference>
<dbReference type="PROSITE" id="PS00600">
    <property type="entry name" value="AA_TRANSFER_CLASS_3"/>
    <property type="match status" value="1"/>
</dbReference>
<reference evidence="7 8" key="1">
    <citation type="submission" date="2020-09" db="EMBL/GenBank/DDBJ databases">
        <title>Genome sequences of type strains of Chitinophaga qingshengii and Chitinophaga varians.</title>
        <authorList>
            <person name="Kittiwongwattana C."/>
        </authorList>
    </citation>
    <scope>NUCLEOTIDE SEQUENCE [LARGE SCALE GENOMIC DNA]</scope>
    <source>
        <strain evidence="7 8">JCM 30026</strain>
    </source>
</reference>
<dbReference type="InterPro" id="IPR015424">
    <property type="entry name" value="PyrdxlP-dep_Trfase"/>
</dbReference>
<dbReference type="Gene3D" id="3.40.640.10">
    <property type="entry name" value="Type I PLP-dependent aspartate aminotransferase-like (Major domain)"/>
    <property type="match status" value="1"/>
</dbReference>
<evidence type="ECO:0000256" key="6">
    <source>
        <dbReference type="RuleBase" id="RU003560"/>
    </source>
</evidence>
<comment type="similarity">
    <text evidence="2 6">Belongs to the class-III pyridoxal-phosphate-dependent aminotransferase family.</text>
</comment>
<dbReference type="RefSeq" id="WP_188091614.1">
    <property type="nucleotide sequence ID" value="NZ_JACVFC010000005.1"/>
</dbReference>
<dbReference type="InterPro" id="IPR015422">
    <property type="entry name" value="PyrdxlP-dep_Trfase_small"/>
</dbReference>
<dbReference type="CDD" id="cd00610">
    <property type="entry name" value="OAT_like"/>
    <property type="match status" value="1"/>
</dbReference>
<protein>
    <submittedName>
        <fullName evidence="7">Aspartate aminotransferase family protein</fullName>
    </submittedName>
</protein>
<keyword evidence="5 6" id="KW-0663">Pyridoxal phosphate</keyword>
<keyword evidence="8" id="KW-1185">Reference proteome</keyword>
<evidence type="ECO:0000256" key="4">
    <source>
        <dbReference type="ARBA" id="ARBA00022679"/>
    </source>
</evidence>
<evidence type="ECO:0000256" key="1">
    <source>
        <dbReference type="ARBA" id="ARBA00001933"/>
    </source>
</evidence>
<accession>A0ABR7TXR6</accession>
<dbReference type="EMBL" id="JACVFC010000005">
    <property type="protein sequence ID" value="MBC9934525.1"/>
    <property type="molecule type" value="Genomic_DNA"/>
</dbReference>
<evidence type="ECO:0000256" key="2">
    <source>
        <dbReference type="ARBA" id="ARBA00008954"/>
    </source>
</evidence>
<dbReference type="PANTHER" id="PTHR43552:SF1">
    <property type="entry name" value="DIAMINOBUTYRATE--2-OXOGLUTARATE AMINOTRANSFERASE"/>
    <property type="match status" value="1"/>
</dbReference>
<evidence type="ECO:0000256" key="3">
    <source>
        <dbReference type="ARBA" id="ARBA00022576"/>
    </source>
</evidence>
<keyword evidence="4" id="KW-0808">Transferase</keyword>
<sequence length="469" mass="51971">MKENFEPYHLSGGERIVSSEIPGARSKEILEKQQRNESAIVSYSKQIPIAIKRAKGAIIEDEDGNHYIDFFSLAGVVNVGHCNDFVLEYVREQQDKLIHALDFPTENKVALIEKILNLLSPDVRDEFKVAFTGPSGSDAVEAAIKLARMFTGRQGVIAFQGSYHGMTSGALSATSNTSLRSGLGALVPDIHFIPYSYCYRCPFDLQKDTCRLQCVQYFRSLLENPHSGIAKPAAIILEPVQGEGGVVIPHDGFLEGIVQVAREHNIVVIFDEIQAGFFRTGKFLSSQHAGVVPDIYTMSKGIGGVGFPLAAIVYHQRIEKWSSGKHIGTFRGNQVSIAAGNGAFDFVAQTSLPDHVLRMESLLRDRLEQLQRRMPFIGEVRGRGLFFGIEYVKDKNSKEPDSDIVRKIRLLCFKKGLLFEIGGHYNNVIRFLPPLVITPALIERAMAIFEEVNLSLSGLHAQDTATVHK</sequence>
<comment type="cofactor">
    <cofactor evidence="1">
        <name>pyridoxal 5'-phosphate</name>
        <dbReference type="ChEBI" id="CHEBI:597326"/>
    </cofactor>
</comment>
<dbReference type="InterPro" id="IPR005814">
    <property type="entry name" value="Aminotrans_3"/>
</dbReference>
<dbReference type="InterPro" id="IPR049704">
    <property type="entry name" value="Aminotrans_3_PPA_site"/>
</dbReference>
<comment type="caution">
    <text evidence="7">The sequence shown here is derived from an EMBL/GenBank/DDBJ whole genome shotgun (WGS) entry which is preliminary data.</text>
</comment>